<keyword evidence="3" id="KW-1185">Reference proteome</keyword>
<organism evidence="2 3">
    <name type="scientific">Saccharospirillum mangrovi</name>
    <dbReference type="NCBI Taxonomy" id="2161747"/>
    <lineage>
        <taxon>Bacteria</taxon>
        <taxon>Pseudomonadati</taxon>
        <taxon>Pseudomonadota</taxon>
        <taxon>Gammaproteobacteria</taxon>
        <taxon>Oceanospirillales</taxon>
        <taxon>Saccharospirillaceae</taxon>
        <taxon>Saccharospirillum</taxon>
    </lineage>
</organism>
<keyword evidence="1" id="KW-1133">Transmembrane helix</keyword>
<dbReference type="Proteomes" id="UP001595617">
    <property type="component" value="Unassembled WGS sequence"/>
</dbReference>
<feature type="transmembrane region" description="Helical" evidence="1">
    <location>
        <begin position="21"/>
        <end position="43"/>
    </location>
</feature>
<keyword evidence="1" id="KW-0472">Membrane</keyword>
<reference evidence="3" key="1">
    <citation type="journal article" date="2019" name="Int. J. Syst. Evol. Microbiol.">
        <title>The Global Catalogue of Microorganisms (GCM) 10K type strain sequencing project: providing services to taxonomists for standard genome sequencing and annotation.</title>
        <authorList>
            <consortium name="The Broad Institute Genomics Platform"/>
            <consortium name="The Broad Institute Genome Sequencing Center for Infectious Disease"/>
            <person name="Wu L."/>
            <person name="Ma J."/>
        </authorList>
    </citation>
    <scope>NUCLEOTIDE SEQUENCE [LARGE SCALE GENOMIC DNA]</scope>
    <source>
        <strain evidence="3">IBRC 10765</strain>
    </source>
</reference>
<name>A0ABV8A016_9GAMM</name>
<comment type="caution">
    <text evidence="2">The sequence shown here is derived from an EMBL/GenBank/DDBJ whole genome shotgun (WGS) entry which is preliminary data.</text>
</comment>
<dbReference type="InterPro" id="IPR032092">
    <property type="entry name" value="PilW"/>
</dbReference>
<keyword evidence="1" id="KW-0812">Transmembrane</keyword>
<dbReference type="EMBL" id="JBHRYR010000004">
    <property type="protein sequence ID" value="MFC3853854.1"/>
    <property type="molecule type" value="Genomic_DNA"/>
</dbReference>
<evidence type="ECO:0000313" key="3">
    <source>
        <dbReference type="Proteomes" id="UP001595617"/>
    </source>
</evidence>
<dbReference type="InterPro" id="IPR012902">
    <property type="entry name" value="N_methyl_site"/>
</dbReference>
<protein>
    <submittedName>
        <fullName evidence="2">PilW family protein</fullName>
    </submittedName>
</protein>
<gene>
    <name evidence="2" type="ORF">ACFOOG_13500</name>
</gene>
<dbReference type="PROSITE" id="PS00409">
    <property type="entry name" value="PROKAR_NTER_METHYL"/>
    <property type="match status" value="1"/>
</dbReference>
<accession>A0ABV8A016</accession>
<evidence type="ECO:0000313" key="2">
    <source>
        <dbReference type="EMBL" id="MFC3853854.1"/>
    </source>
</evidence>
<dbReference type="Pfam" id="PF07963">
    <property type="entry name" value="N_methyl"/>
    <property type="match status" value="1"/>
</dbReference>
<dbReference type="Pfam" id="PF16074">
    <property type="entry name" value="PilW"/>
    <property type="match status" value="1"/>
</dbReference>
<dbReference type="RefSeq" id="WP_380697495.1">
    <property type="nucleotide sequence ID" value="NZ_JBHRYR010000004.1"/>
</dbReference>
<proteinExistence type="predicted"/>
<sequence>MKVYARHHRFATRRAEAGMSLLEVLVALGIGLVLIAGVTQLFIGSNQAFLARDQLARMQENIRFISERLQRDIRMAGYQGCAPSVNDLLDSTDAAYTGQPYVFDGTPVMGWEYAGSAIGNALILDDLGASEAANWTNGVTPALPFTLPAGGILPGSDVLMVKRSARHDVAVTDVTNGGTPNIQMTAAEPAIAENMTVVLVDNNCRVADKFQRTNDNDEDSIERAAGAAPGNATPLANWSNALVGSVSSPATLPVSVYTLESELYYIRNNPDDIPSLYSVRLGPSGGATQELITGVENMQVLYGISTGAPDDVVNNYVPANAVTDFDDVLAVRVAFLMRSTELANTENTLVTYVLAGTNVTRMDVAVAGNEGDRFLRLSSTITVGLRNQLR</sequence>
<evidence type="ECO:0000256" key="1">
    <source>
        <dbReference type="SAM" id="Phobius"/>
    </source>
</evidence>